<evidence type="ECO:0000313" key="1">
    <source>
        <dbReference type="EMBL" id="CDP14676.1"/>
    </source>
</evidence>
<organism evidence="1 2">
    <name type="scientific">Coffea canephora</name>
    <name type="common">Robusta coffee</name>
    <dbReference type="NCBI Taxonomy" id="49390"/>
    <lineage>
        <taxon>Eukaryota</taxon>
        <taxon>Viridiplantae</taxon>
        <taxon>Streptophyta</taxon>
        <taxon>Embryophyta</taxon>
        <taxon>Tracheophyta</taxon>
        <taxon>Spermatophyta</taxon>
        <taxon>Magnoliopsida</taxon>
        <taxon>eudicotyledons</taxon>
        <taxon>Gunneridae</taxon>
        <taxon>Pentapetalae</taxon>
        <taxon>asterids</taxon>
        <taxon>lamiids</taxon>
        <taxon>Gentianales</taxon>
        <taxon>Rubiaceae</taxon>
        <taxon>Ixoroideae</taxon>
        <taxon>Gardenieae complex</taxon>
        <taxon>Bertiereae - Coffeeae clade</taxon>
        <taxon>Coffeeae</taxon>
        <taxon>Coffea</taxon>
    </lineage>
</organism>
<dbReference type="Proteomes" id="UP000295252">
    <property type="component" value="Chromosome V"/>
</dbReference>
<keyword evidence="2" id="KW-1185">Reference proteome</keyword>
<reference evidence="2" key="1">
    <citation type="journal article" date="2014" name="Science">
        <title>The coffee genome provides insight into the convergent evolution of caffeine biosynthesis.</title>
        <authorList>
            <person name="Denoeud F."/>
            <person name="Carretero-Paulet L."/>
            <person name="Dereeper A."/>
            <person name="Droc G."/>
            <person name="Guyot R."/>
            <person name="Pietrella M."/>
            <person name="Zheng C."/>
            <person name="Alberti A."/>
            <person name="Anthony F."/>
            <person name="Aprea G."/>
            <person name="Aury J.M."/>
            <person name="Bento P."/>
            <person name="Bernard M."/>
            <person name="Bocs S."/>
            <person name="Campa C."/>
            <person name="Cenci A."/>
            <person name="Combes M.C."/>
            <person name="Crouzillat D."/>
            <person name="Da Silva C."/>
            <person name="Daddiego L."/>
            <person name="De Bellis F."/>
            <person name="Dussert S."/>
            <person name="Garsmeur O."/>
            <person name="Gayraud T."/>
            <person name="Guignon V."/>
            <person name="Jahn K."/>
            <person name="Jamilloux V."/>
            <person name="Joet T."/>
            <person name="Labadie K."/>
            <person name="Lan T."/>
            <person name="Leclercq J."/>
            <person name="Lepelley M."/>
            <person name="Leroy T."/>
            <person name="Li L.T."/>
            <person name="Librado P."/>
            <person name="Lopez L."/>
            <person name="Munoz A."/>
            <person name="Noel B."/>
            <person name="Pallavicini A."/>
            <person name="Perrotta G."/>
            <person name="Poncet V."/>
            <person name="Pot D."/>
            <person name="Priyono X."/>
            <person name="Rigoreau M."/>
            <person name="Rouard M."/>
            <person name="Rozas J."/>
            <person name="Tranchant-Dubreuil C."/>
            <person name="VanBuren R."/>
            <person name="Zhang Q."/>
            <person name="Andrade A.C."/>
            <person name="Argout X."/>
            <person name="Bertrand B."/>
            <person name="de Kochko A."/>
            <person name="Graziosi G."/>
            <person name="Henry R.J."/>
            <person name="Jayarama X."/>
            <person name="Ming R."/>
            <person name="Nagai C."/>
            <person name="Rounsley S."/>
            <person name="Sankoff D."/>
            <person name="Giuliano G."/>
            <person name="Albert V.A."/>
            <person name="Wincker P."/>
            <person name="Lashermes P."/>
        </authorList>
    </citation>
    <scope>NUCLEOTIDE SEQUENCE [LARGE SCALE GENOMIC DNA]</scope>
    <source>
        <strain evidence="2">cv. DH200-94</strain>
    </source>
</reference>
<dbReference type="OMA" id="DECKREP"/>
<dbReference type="PhylomeDB" id="A0A068V246"/>
<dbReference type="Gramene" id="CDP14676">
    <property type="protein sequence ID" value="CDP14676"/>
    <property type="gene ID" value="GSCOC_T00042086001"/>
</dbReference>
<dbReference type="SUPFAM" id="SSF50475">
    <property type="entry name" value="FMN-binding split barrel"/>
    <property type="match status" value="1"/>
</dbReference>
<dbReference type="Gene3D" id="3.20.180.10">
    <property type="entry name" value="PNP-oxidase-like"/>
    <property type="match status" value="1"/>
</dbReference>
<dbReference type="FunCoup" id="A0A068V246">
    <property type="interactions" value="472"/>
</dbReference>
<dbReference type="OrthoDB" id="1873930at2759"/>
<dbReference type="AlphaFoldDB" id="A0A068V246"/>
<name>A0A068V246_COFCA</name>
<evidence type="ECO:0000313" key="2">
    <source>
        <dbReference type="Proteomes" id="UP000295252"/>
    </source>
</evidence>
<proteinExistence type="predicted"/>
<protein>
    <submittedName>
        <fullName evidence="1">Uncharacterized protein</fullName>
    </submittedName>
</protein>
<accession>A0A068V246</accession>
<dbReference type="PANTHER" id="PTHR13343">
    <property type="entry name" value="CREG1 PROTEIN"/>
    <property type="match status" value="1"/>
</dbReference>
<sequence>MWIATAAAAAAASSSISLGPSSCHYCPSEGICCSTSYGITGSWTKSVAGVHRISAHSGLSFRCDNSFFGVTLWLPNGHENCNSRVSVAADYSDSLPDSSSYGGDNGYHPLEELRECRRTRVTKLTDAEIARSTVEANNRALLFFPSMVHCEPHEQVSWDDFPYVIDEYGDIFVEIYDKDNILQDPQASNPVNALIGMDISQYENRRIDTSEYGFLENNYGDDITYLNDYAEFEDSEMLAVRVDWGMPDSSSWVHPIYFAKCLTKVVSAEHVKMIDHPSNGVSVWGHLKPAYVDEELYLRRLFDDENNDGYTSGWTDGEGFSSSDCGSHKRSTIYRLDIMKMDLFSVYGEQACDGCMSYKLLLLDILYACGNHFQAYVGSCICDRCQLFLLLAISLEDFQDAEPDILVHSTAALVERFDEPGVRCNFALKALCKKKGLLVEGANLIGVDSLGMDVRVFSGSEVLTHRFPFKVRATSEAAADKQIQQLLFPRSHRKKHRTLEKLRDTDSF</sequence>
<gene>
    <name evidence="1" type="ORF">GSCOC_T00042086001</name>
</gene>
<dbReference type="EMBL" id="HG739174">
    <property type="protein sequence ID" value="CDP14676.1"/>
    <property type="molecule type" value="Genomic_DNA"/>
</dbReference>
<dbReference type="InterPro" id="IPR037119">
    <property type="entry name" value="Haem_oxidase_HugZ-like_sf"/>
</dbReference>
<dbReference type="InParanoid" id="A0A068V246"/>
<dbReference type="PANTHER" id="PTHR13343:SF18">
    <property type="entry name" value="PENTATRICOPEPTIDE REPEAT (PPR) SUPERFAMILY PROTEIN"/>
    <property type="match status" value="1"/>
</dbReference>
<dbReference type="STRING" id="49390.A0A068V246"/>